<dbReference type="Proteomes" id="UP001183604">
    <property type="component" value="Unassembled WGS sequence"/>
</dbReference>
<reference evidence="2" key="1">
    <citation type="submission" date="2022-12" db="EMBL/GenBank/DDBJ databases">
        <title>Gycomyces niveus sp.nov., a novel actinomycete isolated from soil in Shouguang.</title>
        <authorList>
            <person name="Yang X."/>
        </authorList>
    </citation>
    <scope>NUCLEOTIDE SEQUENCE</scope>
    <source>
        <strain evidence="2">DSM 44724</strain>
    </source>
</reference>
<gene>
    <name evidence="3" type="ORF">J2S69_000267</name>
    <name evidence="2" type="ORF">O2L01_23000</name>
</gene>
<dbReference type="Pfam" id="PF17765">
    <property type="entry name" value="MLTR_LBD"/>
    <property type="match status" value="1"/>
</dbReference>
<name>A0A9X3PMC5_9ACTN</name>
<dbReference type="InterPro" id="IPR010982">
    <property type="entry name" value="Lambda_DNA-bd_dom_sf"/>
</dbReference>
<dbReference type="EMBL" id="JAVDYD010000001">
    <property type="protein sequence ID" value="MDR7336548.1"/>
    <property type="molecule type" value="Genomic_DNA"/>
</dbReference>
<evidence type="ECO:0000313" key="4">
    <source>
        <dbReference type="Proteomes" id="UP001145799"/>
    </source>
</evidence>
<keyword evidence="5" id="KW-1185">Reference proteome</keyword>
<dbReference type="Gene3D" id="1.10.260.40">
    <property type="entry name" value="lambda repressor-like DNA-binding domains"/>
    <property type="match status" value="1"/>
</dbReference>
<protein>
    <submittedName>
        <fullName evidence="2">Helix-turn-helix transcriptional regulator</fullName>
    </submittedName>
    <submittedName>
        <fullName evidence="3">Transcriptional regulator with XRE-family HTH domain</fullName>
    </submittedName>
</protein>
<dbReference type="SUPFAM" id="SSF47413">
    <property type="entry name" value="lambda repressor-like DNA-binding domains"/>
    <property type="match status" value="1"/>
</dbReference>
<dbReference type="Gene3D" id="3.30.450.180">
    <property type="match status" value="1"/>
</dbReference>
<comment type="caution">
    <text evidence="2">The sequence shown here is derived from an EMBL/GenBank/DDBJ whole genome shotgun (WGS) entry which is preliminary data.</text>
</comment>
<dbReference type="InterPro" id="IPR001387">
    <property type="entry name" value="Cro/C1-type_HTH"/>
</dbReference>
<evidence type="ECO:0000313" key="5">
    <source>
        <dbReference type="Proteomes" id="UP001183604"/>
    </source>
</evidence>
<dbReference type="GO" id="GO:0003677">
    <property type="term" value="F:DNA binding"/>
    <property type="evidence" value="ECO:0007669"/>
    <property type="project" value="InterPro"/>
</dbReference>
<dbReference type="Pfam" id="PF13560">
    <property type="entry name" value="HTH_31"/>
    <property type="match status" value="1"/>
</dbReference>
<dbReference type="Proteomes" id="UP001145799">
    <property type="component" value="Unassembled WGS sequence"/>
</dbReference>
<dbReference type="EMBL" id="JAPZVQ010000020">
    <property type="protein sequence ID" value="MDA1387880.1"/>
    <property type="molecule type" value="Genomic_DNA"/>
</dbReference>
<proteinExistence type="predicted"/>
<organism evidence="2 4">
    <name type="scientific">Glycomyces lechevalierae</name>
    <dbReference type="NCBI Taxonomy" id="256034"/>
    <lineage>
        <taxon>Bacteria</taxon>
        <taxon>Bacillati</taxon>
        <taxon>Actinomycetota</taxon>
        <taxon>Actinomycetes</taxon>
        <taxon>Glycomycetales</taxon>
        <taxon>Glycomycetaceae</taxon>
        <taxon>Glycomyces</taxon>
    </lineage>
</organism>
<sequence>MNHRDEVREFLTSRRAKITPEQAGLPAGTRRRVPGLRRAEVAILASVSAEYYAQLERGDLAGASDAVLDALARALRLDEAERSHLFDLARAANRAPAARPRHAASRQWTPRPGLQQALDAIGTPAYVQNGRLDVVASNRLGRAFHLDLHAGQEPPANLARFCFLDTERSQRFYADWEAAADLTVAILRTEAGRDLRDQELLDLVCELSGRSEAFRTRWAAHDVRFHASGVKTVNHPVVGEIEIGFESLNLDAEPGLAMLIYSAAPGSDSDERLRLLASWAASTDLPGHPALRPSSGERAP</sequence>
<dbReference type="AlphaFoldDB" id="A0A9X3PMC5"/>
<accession>A0A9X3PMC5</accession>
<dbReference type="InterPro" id="IPR041413">
    <property type="entry name" value="MLTR_LBD"/>
</dbReference>
<dbReference type="PANTHER" id="PTHR35010">
    <property type="entry name" value="BLL4672 PROTEIN-RELATED"/>
    <property type="match status" value="1"/>
</dbReference>
<reference evidence="3 5" key="2">
    <citation type="submission" date="2023-07" db="EMBL/GenBank/DDBJ databases">
        <title>Sequencing the genomes of 1000 actinobacteria strains.</title>
        <authorList>
            <person name="Klenk H.-P."/>
        </authorList>
    </citation>
    <scope>NUCLEOTIDE SEQUENCE [LARGE SCALE GENOMIC DNA]</scope>
    <source>
        <strain evidence="3 5">DSM 44724</strain>
    </source>
</reference>
<feature type="domain" description="HTH cro/C1-type" evidence="1">
    <location>
        <begin position="6"/>
        <end position="82"/>
    </location>
</feature>
<evidence type="ECO:0000313" key="2">
    <source>
        <dbReference type="EMBL" id="MDA1387880.1"/>
    </source>
</evidence>
<dbReference type="PANTHER" id="PTHR35010:SF2">
    <property type="entry name" value="BLL4672 PROTEIN"/>
    <property type="match status" value="1"/>
</dbReference>
<dbReference type="CDD" id="cd00093">
    <property type="entry name" value="HTH_XRE"/>
    <property type="match status" value="1"/>
</dbReference>
<dbReference type="SMART" id="SM00530">
    <property type="entry name" value="HTH_XRE"/>
    <property type="match status" value="1"/>
</dbReference>
<dbReference type="RefSeq" id="WP_270124376.1">
    <property type="nucleotide sequence ID" value="NZ_BAAAOM010000002.1"/>
</dbReference>
<evidence type="ECO:0000313" key="3">
    <source>
        <dbReference type="EMBL" id="MDR7336548.1"/>
    </source>
</evidence>
<evidence type="ECO:0000259" key="1">
    <source>
        <dbReference type="SMART" id="SM00530"/>
    </source>
</evidence>